<keyword evidence="9" id="KW-1185">Reference proteome</keyword>
<evidence type="ECO:0000256" key="2">
    <source>
        <dbReference type="ARBA" id="ARBA00022475"/>
    </source>
</evidence>
<organism evidence="8 9">
    <name type="scientific">Mizuhopecten yessoensis</name>
    <name type="common">Japanese scallop</name>
    <name type="synonym">Patinopecten yessoensis</name>
    <dbReference type="NCBI Taxonomy" id="6573"/>
    <lineage>
        <taxon>Eukaryota</taxon>
        <taxon>Metazoa</taxon>
        <taxon>Spiralia</taxon>
        <taxon>Lophotrochozoa</taxon>
        <taxon>Mollusca</taxon>
        <taxon>Bivalvia</taxon>
        <taxon>Autobranchia</taxon>
        <taxon>Pteriomorphia</taxon>
        <taxon>Pectinida</taxon>
        <taxon>Pectinoidea</taxon>
        <taxon>Pectinidae</taxon>
        <taxon>Mizuhopecten</taxon>
    </lineage>
</organism>
<keyword evidence="2" id="KW-1003">Cell membrane</keyword>
<evidence type="ECO:0000256" key="4">
    <source>
        <dbReference type="ARBA" id="ARBA00023136"/>
    </source>
</evidence>
<dbReference type="GO" id="GO:0005886">
    <property type="term" value="C:plasma membrane"/>
    <property type="evidence" value="ECO:0007669"/>
    <property type="project" value="UniProtKB-SubCell"/>
</dbReference>
<dbReference type="STRING" id="6573.A0A210QVT1"/>
<evidence type="ECO:0000259" key="7">
    <source>
        <dbReference type="Pfam" id="PF02351"/>
    </source>
</evidence>
<accession>A0A210QVT1</accession>
<proteinExistence type="predicted"/>
<dbReference type="InterPro" id="IPR016017">
    <property type="entry name" value="GDNF/GAS1"/>
</dbReference>
<dbReference type="AlphaFoldDB" id="A0A210QVT1"/>
<dbReference type="PANTHER" id="PTHR16840">
    <property type="entry name" value="GROWTH ARREST-SPECIFIC PROTEIN 1"/>
    <property type="match status" value="1"/>
</dbReference>
<sequence>MFIRASWVLSLCFAQSWLCSLVMSAEYCDDVQDWCARRIGCGMALQHFFAGCKENLFHETDVCTTSCKRALISLLSSEDDAGLDFINCNCSGDPYCLERKQGIEVCTGDVLSAIHSVNDGTTVVSCTLAKWICEADSSCLTALEFYKSHCSKLFIGDKCTERCNNSVTILYQQAKAQKLQNCACDGSELYDCKSIRYYTDVLCFNKVYQVKNFNGSNNLSVSQLCVTLLIASLLWCWRHVLGVSCSRR</sequence>
<dbReference type="Pfam" id="PF02351">
    <property type="entry name" value="GDNF"/>
    <property type="match status" value="1"/>
</dbReference>
<dbReference type="InterPro" id="IPR039596">
    <property type="entry name" value="GAS1"/>
</dbReference>
<evidence type="ECO:0000256" key="5">
    <source>
        <dbReference type="ARBA" id="ARBA00023180"/>
    </source>
</evidence>
<dbReference type="Proteomes" id="UP000242188">
    <property type="component" value="Unassembled WGS sequence"/>
</dbReference>
<comment type="subcellular location">
    <subcellularLocation>
        <location evidence="1">Cell membrane</location>
    </subcellularLocation>
</comment>
<feature type="domain" description="GDNF/GAS1" evidence="7">
    <location>
        <begin position="126"/>
        <end position="197"/>
    </location>
</feature>
<name>A0A210QVT1_MIZYE</name>
<keyword evidence="4" id="KW-0472">Membrane</keyword>
<dbReference type="GO" id="GO:0051726">
    <property type="term" value="P:regulation of cell cycle"/>
    <property type="evidence" value="ECO:0007669"/>
    <property type="project" value="InterPro"/>
</dbReference>
<feature type="chain" id="PRO_5012962169" evidence="6">
    <location>
        <begin position="25"/>
        <end position="248"/>
    </location>
</feature>
<evidence type="ECO:0000256" key="3">
    <source>
        <dbReference type="ARBA" id="ARBA00022729"/>
    </source>
</evidence>
<dbReference type="PANTHER" id="PTHR16840:SF3">
    <property type="entry name" value="GROWTH ARREST-SPECIFIC PROTEIN 1"/>
    <property type="match status" value="1"/>
</dbReference>
<feature type="signal peptide" evidence="6">
    <location>
        <begin position="1"/>
        <end position="24"/>
    </location>
</feature>
<keyword evidence="5" id="KW-0325">Glycoprotein</keyword>
<comment type="caution">
    <text evidence="8">The sequence shown here is derived from an EMBL/GenBank/DDBJ whole genome shotgun (WGS) entry which is preliminary data.</text>
</comment>
<reference evidence="8 9" key="1">
    <citation type="journal article" date="2017" name="Nat. Ecol. Evol.">
        <title>Scallop genome provides insights into evolution of bilaterian karyotype and development.</title>
        <authorList>
            <person name="Wang S."/>
            <person name="Zhang J."/>
            <person name="Jiao W."/>
            <person name="Li J."/>
            <person name="Xun X."/>
            <person name="Sun Y."/>
            <person name="Guo X."/>
            <person name="Huan P."/>
            <person name="Dong B."/>
            <person name="Zhang L."/>
            <person name="Hu X."/>
            <person name="Sun X."/>
            <person name="Wang J."/>
            <person name="Zhao C."/>
            <person name="Wang Y."/>
            <person name="Wang D."/>
            <person name="Huang X."/>
            <person name="Wang R."/>
            <person name="Lv J."/>
            <person name="Li Y."/>
            <person name="Zhang Z."/>
            <person name="Liu B."/>
            <person name="Lu W."/>
            <person name="Hui Y."/>
            <person name="Liang J."/>
            <person name="Zhou Z."/>
            <person name="Hou R."/>
            <person name="Li X."/>
            <person name="Liu Y."/>
            <person name="Li H."/>
            <person name="Ning X."/>
            <person name="Lin Y."/>
            <person name="Zhao L."/>
            <person name="Xing Q."/>
            <person name="Dou J."/>
            <person name="Li Y."/>
            <person name="Mao J."/>
            <person name="Guo H."/>
            <person name="Dou H."/>
            <person name="Li T."/>
            <person name="Mu C."/>
            <person name="Jiang W."/>
            <person name="Fu Q."/>
            <person name="Fu X."/>
            <person name="Miao Y."/>
            <person name="Liu J."/>
            <person name="Yu Q."/>
            <person name="Li R."/>
            <person name="Liao H."/>
            <person name="Li X."/>
            <person name="Kong Y."/>
            <person name="Jiang Z."/>
            <person name="Chourrout D."/>
            <person name="Li R."/>
            <person name="Bao Z."/>
        </authorList>
    </citation>
    <scope>NUCLEOTIDE SEQUENCE [LARGE SCALE GENOMIC DNA]</scope>
    <source>
        <strain evidence="8 9">PY_sf001</strain>
    </source>
</reference>
<evidence type="ECO:0000313" key="9">
    <source>
        <dbReference type="Proteomes" id="UP000242188"/>
    </source>
</evidence>
<evidence type="ECO:0000256" key="6">
    <source>
        <dbReference type="SAM" id="SignalP"/>
    </source>
</evidence>
<keyword evidence="3 6" id="KW-0732">Signal</keyword>
<dbReference type="EMBL" id="NEDP02001616">
    <property type="protein sequence ID" value="OWF52860.1"/>
    <property type="molecule type" value="Genomic_DNA"/>
</dbReference>
<evidence type="ECO:0000313" key="8">
    <source>
        <dbReference type="EMBL" id="OWF52860.1"/>
    </source>
</evidence>
<protein>
    <submittedName>
        <fullName evidence="8">Growth arrest-specific protein 1</fullName>
    </submittedName>
</protein>
<evidence type="ECO:0000256" key="1">
    <source>
        <dbReference type="ARBA" id="ARBA00004236"/>
    </source>
</evidence>
<gene>
    <name evidence="8" type="ORF">KP79_PYT15025</name>
</gene>